<evidence type="ECO:0000313" key="1">
    <source>
        <dbReference type="EMBL" id="SDC81587.1"/>
    </source>
</evidence>
<dbReference type="Proteomes" id="UP000199467">
    <property type="component" value="Unassembled WGS sequence"/>
</dbReference>
<proteinExistence type="predicted"/>
<sequence length="396" mass="43848">MNLISSMDQLDELLAVGSKEPILLGGELVFITNDIDAFESLLDNDNEQYIQQPPRLATRGGFAVKNKKKLYVAVSKEAVASIASYKGKTFLLADQYLAYGLSQRANCIVIGGGVTSVGLLNLEVFVFTHQSLEATYERNVQPDGVRLDIALQDILAQYADHEIFWCDPLGDPPICDLSQRLNFKEVGAAPLKSLVPRKLFSKPQSVDESLGWFPAVSLALVGALALGGSIGLQWARLGAERAEYQSEIAGYEEAYKNSSQSLDLLRHREFLLKTKPGHEGRIAKLDLMLRQVALLEGVIIHRIRFYDEVDPRASTVNQAMSMSSEAIQARDDFYVEFSVPQVLDVGSARDQAEPLLAALNNKTGMTVRVMDHAEENIQVGDADHKYWRYRLGGNDK</sequence>
<evidence type="ECO:0000313" key="2">
    <source>
        <dbReference type="Proteomes" id="UP000199467"/>
    </source>
</evidence>
<reference evidence="2" key="1">
    <citation type="submission" date="2016-10" db="EMBL/GenBank/DDBJ databases">
        <authorList>
            <person name="Varghese N."/>
            <person name="Submissions S."/>
        </authorList>
    </citation>
    <scope>NUCLEOTIDE SEQUENCE [LARGE SCALE GENOMIC DNA]</scope>
    <source>
        <strain evidence="2">DSM 26382</strain>
    </source>
</reference>
<protein>
    <submittedName>
        <fullName evidence="1">Uncharacterized protein</fullName>
    </submittedName>
</protein>
<keyword evidence="2" id="KW-1185">Reference proteome</keyword>
<accession>A0A1G6PQE0</accession>
<dbReference type="RefSeq" id="WP_139204211.1">
    <property type="nucleotide sequence ID" value="NZ_FMZQ01000007.1"/>
</dbReference>
<gene>
    <name evidence="1" type="ORF">SAMN05216576_1076</name>
</gene>
<dbReference type="AlphaFoldDB" id="A0A1G6PQE0"/>
<name>A0A1G6PQE0_9GAMM</name>
<dbReference type="EMBL" id="FMZQ01000007">
    <property type="protein sequence ID" value="SDC81587.1"/>
    <property type="molecule type" value="Genomic_DNA"/>
</dbReference>
<organism evidence="1 2">
    <name type="scientific">Ectopseudomonas chengduensis</name>
    <dbReference type="NCBI Taxonomy" id="489632"/>
    <lineage>
        <taxon>Bacteria</taxon>
        <taxon>Pseudomonadati</taxon>
        <taxon>Pseudomonadota</taxon>
        <taxon>Gammaproteobacteria</taxon>
        <taxon>Pseudomonadales</taxon>
        <taxon>Pseudomonadaceae</taxon>
        <taxon>Ectopseudomonas</taxon>
    </lineage>
</organism>